<evidence type="ECO:0000313" key="9">
    <source>
        <dbReference type="Proteomes" id="UP000325313"/>
    </source>
</evidence>
<name>A0A5B0LX84_PUCGR</name>
<dbReference type="GO" id="GO:0043527">
    <property type="term" value="C:tRNA methyltransferase complex"/>
    <property type="evidence" value="ECO:0007669"/>
    <property type="project" value="TreeGrafter"/>
</dbReference>
<dbReference type="SUPFAM" id="SSF53335">
    <property type="entry name" value="S-adenosyl-L-methionine-dependent methyltransferases"/>
    <property type="match status" value="1"/>
</dbReference>
<keyword evidence="6" id="KW-0819">tRNA processing</keyword>
<evidence type="ECO:0000256" key="3">
    <source>
        <dbReference type="ARBA" id="ARBA00022603"/>
    </source>
</evidence>
<evidence type="ECO:0000256" key="4">
    <source>
        <dbReference type="ARBA" id="ARBA00022679"/>
    </source>
</evidence>
<sequence length="165" mass="18904">MGANKKKRNFSGVDSSNQPNKKSTMTQSAADQAKEKLPHIMPRLSKMFFLFPDPHFKARKHKARIISPTLLSEYGYILRPNGIIYTITDVKDLNVWMVKHLSEHPLFKPIAVDELIQADPLEDQLIKAIYNLTEEGKKVARNKGDKFLAIFRRISQEEENALLLS</sequence>
<dbReference type="AlphaFoldDB" id="A0A5B0LX84"/>
<dbReference type="Pfam" id="PF02390">
    <property type="entry name" value="Methyltransf_4"/>
    <property type="match status" value="1"/>
</dbReference>
<dbReference type="Proteomes" id="UP000325313">
    <property type="component" value="Unassembled WGS sequence"/>
</dbReference>
<feature type="compositionally biased region" description="Polar residues" evidence="7">
    <location>
        <begin position="12"/>
        <end position="30"/>
    </location>
</feature>
<comment type="caution">
    <text evidence="8">The sequence shown here is derived from an EMBL/GenBank/DDBJ whole genome shotgun (WGS) entry which is preliminary data.</text>
</comment>
<dbReference type="GO" id="GO:0008176">
    <property type="term" value="F:tRNA (guanine(46)-N7)-methyltransferase activity"/>
    <property type="evidence" value="ECO:0007669"/>
    <property type="project" value="UniProtKB-EC"/>
</dbReference>
<dbReference type="EMBL" id="VDEP01000505">
    <property type="protein sequence ID" value="KAA1068639.1"/>
    <property type="molecule type" value="Genomic_DNA"/>
</dbReference>
<keyword evidence="3 8" id="KW-0489">Methyltransferase</keyword>
<dbReference type="PROSITE" id="PS51625">
    <property type="entry name" value="SAM_MT_TRMB"/>
    <property type="match status" value="1"/>
</dbReference>
<dbReference type="PANTHER" id="PTHR23417:SF16">
    <property type="entry name" value="TRNA (GUANINE-N(7)-)-METHYLTRANSFERASE"/>
    <property type="match status" value="1"/>
</dbReference>
<evidence type="ECO:0000256" key="1">
    <source>
        <dbReference type="ARBA" id="ARBA00000142"/>
    </source>
</evidence>
<accession>A0A5B0LX84</accession>
<evidence type="ECO:0000256" key="6">
    <source>
        <dbReference type="ARBA" id="ARBA00022694"/>
    </source>
</evidence>
<proteinExistence type="predicted"/>
<evidence type="ECO:0000256" key="7">
    <source>
        <dbReference type="SAM" id="MobiDB-lite"/>
    </source>
</evidence>
<dbReference type="InterPro" id="IPR029063">
    <property type="entry name" value="SAM-dependent_MTases_sf"/>
</dbReference>
<comment type="catalytic activity">
    <reaction evidence="1">
        <text>guanosine(46) in tRNA + S-adenosyl-L-methionine = N(7)-methylguanosine(46) in tRNA + S-adenosyl-L-homocysteine</text>
        <dbReference type="Rhea" id="RHEA:42708"/>
        <dbReference type="Rhea" id="RHEA-COMP:10188"/>
        <dbReference type="Rhea" id="RHEA-COMP:10189"/>
        <dbReference type="ChEBI" id="CHEBI:57856"/>
        <dbReference type="ChEBI" id="CHEBI:59789"/>
        <dbReference type="ChEBI" id="CHEBI:74269"/>
        <dbReference type="ChEBI" id="CHEBI:74480"/>
        <dbReference type="EC" id="2.1.1.33"/>
    </reaction>
</comment>
<gene>
    <name evidence="8" type="primary">TRM8_2</name>
    <name evidence="8" type="ORF">PGTUg99_034627</name>
</gene>
<evidence type="ECO:0000256" key="2">
    <source>
        <dbReference type="ARBA" id="ARBA00011977"/>
    </source>
</evidence>
<protein>
    <recommendedName>
        <fullName evidence="2">tRNA (guanine(46)-N(7))-methyltransferase</fullName>
        <ecNumber evidence="2">2.1.1.33</ecNumber>
    </recommendedName>
</protein>
<evidence type="ECO:0000313" key="8">
    <source>
        <dbReference type="EMBL" id="KAA1068639.1"/>
    </source>
</evidence>
<keyword evidence="4 8" id="KW-0808">Transferase</keyword>
<organism evidence="8 9">
    <name type="scientific">Puccinia graminis f. sp. tritici</name>
    <dbReference type="NCBI Taxonomy" id="56615"/>
    <lineage>
        <taxon>Eukaryota</taxon>
        <taxon>Fungi</taxon>
        <taxon>Dikarya</taxon>
        <taxon>Basidiomycota</taxon>
        <taxon>Pucciniomycotina</taxon>
        <taxon>Pucciniomycetes</taxon>
        <taxon>Pucciniales</taxon>
        <taxon>Pucciniaceae</taxon>
        <taxon>Puccinia</taxon>
    </lineage>
</organism>
<keyword evidence="5" id="KW-0949">S-adenosyl-L-methionine</keyword>
<reference evidence="8 9" key="1">
    <citation type="submission" date="2019-05" db="EMBL/GenBank/DDBJ databases">
        <title>Emergence of the Ug99 lineage of the wheat stem rust pathogen through somatic hybridization.</title>
        <authorList>
            <person name="Li F."/>
            <person name="Upadhyaya N.M."/>
            <person name="Sperschneider J."/>
            <person name="Matny O."/>
            <person name="Nguyen-Phuc H."/>
            <person name="Mago R."/>
            <person name="Raley C."/>
            <person name="Miller M.E."/>
            <person name="Silverstein K.A.T."/>
            <person name="Henningsen E."/>
            <person name="Hirsch C.D."/>
            <person name="Visser B."/>
            <person name="Pretorius Z.A."/>
            <person name="Steffenson B.J."/>
            <person name="Schwessinger B."/>
            <person name="Dodds P.N."/>
            <person name="Figueroa M."/>
        </authorList>
    </citation>
    <scope>NUCLEOTIDE SEQUENCE [LARGE SCALE GENOMIC DNA]</scope>
    <source>
        <strain evidence="8 9">Ug99</strain>
    </source>
</reference>
<evidence type="ECO:0000256" key="5">
    <source>
        <dbReference type="ARBA" id="ARBA00022691"/>
    </source>
</evidence>
<dbReference type="InterPro" id="IPR003358">
    <property type="entry name" value="tRNA_(Gua-N-7)_MeTrfase_Trmb"/>
</dbReference>
<feature type="region of interest" description="Disordered" evidence="7">
    <location>
        <begin position="1"/>
        <end position="33"/>
    </location>
</feature>
<dbReference type="Gene3D" id="3.40.50.150">
    <property type="entry name" value="Vaccinia Virus protein VP39"/>
    <property type="match status" value="1"/>
</dbReference>
<dbReference type="EC" id="2.1.1.33" evidence="2"/>
<dbReference type="PANTHER" id="PTHR23417">
    <property type="entry name" value="3-DEOXY-D-MANNO-OCTULOSONIC-ACID TRANSFERASE/TRNA GUANINE-N 7 - -METHYLTRANSFERASE"/>
    <property type="match status" value="1"/>
</dbReference>